<proteinExistence type="predicted"/>
<reference evidence="2" key="1">
    <citation type="submission" date="2020-05" db="EMBL/GenBank/DDBJ databases">
        <authorList>
            <person name="Chiriac C."/>
            <person name="Salcher M."/>
            <person name="Ghai R."/>
            <person name="Kavagutti S V."/>
        </authorList>
    </citation>
    <scope>NUCLEOTIDE SEQUENCE</scope>
</reference>
<feature type="compositionally biased region" description="Basic residues" evidence="1">
    <location>
        <begin position="103"/>
        <end position="113"/>
    </location>
</feature>
<feature type="region of interest" description="Disordered" evidence="1">
    <location>
        <begin position="88"/>
        <end position="113"/>
    </location>
</feature>
<accession>A0A6J7EK25</accession>
<evidence type="ECO:0000313" key="2">
    <source>
        <dbReference type="EMBL" id="CAB4883727.1"/>
    </source>
</evidence>
<gene>
    <name evidence="2" type="ORF">UFOPK3402_01549</name>
</gene>
<protein>
    <submittedName>
        <fullName evidence="2">Unannotated protein</fullName>
    </submittedName>
</protein>
<dbReference type="EMBL" id="CAFBLS010000219">
    <property type="protein sequence ID" value="CAB4883727.1"/>
    <property type="molecule type" value="Genomic_DNA"/>
</dbReference>
<evidence type="ECO:0000256" key="1">
    <source>
        <dbReference type="SAM" id="MobiDB-lite"/>
    </source>
</evidence>
<dbReference type="AlphaFoldDB" id="A0A6J7EK25"/>
<organism evidence="2">
    <name type="scientific">freshwater metagenome</name>
    <dbReference type="NCBI Taxonomy" id="449393"/>
    <lineage>
        <taxon>unclassified sequences</taxon>
        <taxon>metagenomes</taxon>
        <taxon>ecological metagenomes</taxon>
    </lineage>
</organism>
<name>A0A6J7EK25_9ZZZZ</name>
<sequence length="113" mass="12061">MTIEKPPAAKATMTRVMPACTISGTDFSGTATPMMNLVTIGVTSPSTATSAAIVRMMAHDRPVPVMATRTRSRHVAARVRLRGVVNSKAMPPTRCTNSGVTRSGRRLVPRNAR</sequence>